<name>A0A4Y2D1F0_ARAVE</name>
<organism evidence="1 2">
    <name type="scientific">Araneus ventricosus</name>
    <name type="common">Orbweaver spider</name>
    <name type="synonym">Epeira ventricosa</name>
    <dbReference type="NCBI Taxonomy" id="182803"/>
    <lineage>
        <taxon>Eukaryota</taxon>
        <taxon>Metazoa</taxon>
        <taxon>Ecdysozoa</taxon>
        <taxon>Arthropoda</taxon>
        <taxon>Chelicerata</taxon>
        <taxon>Arachnida</taxon>
        <taxon>Araneae</taxon>
        <taxon>Araneomorphae</taxon>
        <taxon>Entelegynae</taxon>
        <taxon>Araneoidea</taxon>
        <taxon>Araneidae</taxon>
        <taxon>Araneus</taxon>
    </lineage>
</organism>
<gene>
    <name evidence="1" type="ORF">AVEN_109318_1</name>
</gene>
<evidence type="ECO:0000313" key="2">
    <source>
        <dbReference type="Proteomes" id="UP000499080"/>
    </source>
</evidence>
<proteinExistence type="predicted"/>
<accession>A0A4Y2D1F0</accession>
<protein>
    <submittedName>
        <fullName evidence="1">Uncharacterized protein</fullName>
    </submittedName>
</protein>
<comment type="caution">
    <text evidence="1">The sequence shown here is derived from an EMBL/GenBank/DDBJ whole genome shotgun (WGS) entry which is preliminary data.</text>
</comment>
<evidence type="ECO:0000313" key="1">
    <source>
        <dbReference type="EMBL" id="GBM10521.1"/>
    </source>
</evidence>
<sequence length="100" mass="11656">MDYSLTFRYRIAILSQYGAFCLPHANSSQHQIYFYLELPEAATLSNRSGALRTPHPITSKELRSPEALEIDWSSLLRRMETIYYLGKHRVENLALSYHHV</sequence>
<reference evidence="1 2" key="1">
    <citation type="journal article" date="2019" name="Sci. Rep.">
        <title>Orb-weaving spider Araneus ventricosus genome elucidates the spidroin gene catalogue.</title>
        <authorList>
            <person name="Kono N."/>
            <person name="Nakamura H."/>
            <person name="Ohtoshi R."/>
            <person name="Moran D.A.P."/>
            <person name="Shinohara A."/>
            <person name="Yoshida Y."/>
            <person name="Fujiwara M."/>
            <person name="Mori M."/>
            <person name="Tomita M."/>
            <person name="Arakawa K."/>
        </authorList>
    </citation>
    <scope>NUCLEOTIDE SEQUENCE [LARGE SCALE GENOMIC DNA]</scope>
</reference>
<dbReference type="EMBL" id="BGPR01000287">
    <property type="protein sequence ID" value="GBM10521.1"/>
    <property type="molecule type" value="Genomic_DNA"/>
</dbReference>
<dbReference type="Proteomes" id="UP000499080">
    <property type="component" value="Unassembled WGS sequence"/>
</dbReference>
<keyword evidence="2" id="KW-1185">Reference proteome</keyword>
<dbReference type="AlphaFoldDB" id="A0A4Y2D1F0"/>